<dbReference type="PROSITE" id="PS51257">
    <property type="entry name" value="PROKAR_LIPOPROTEIN"/>
    <property type="match status" value="1"/>
</dbReference>
<organism evidence="3">
    <name type="scientific">marine metagenome</name>
    <dbReference type="NCBI Taxonomy" id="408172"/>
    <lineage>
        <taxon>unclassified sequences</taxon>
        <taxon>metagenomes</taxon>
        <taxon>ecological metagenomes</taxon>
    </lineage>
</organism>
<sequence>MAKPDHPDICVVGGGIVGLSCAYFLAQNGHSVTILERDSVGSHASGFAYGSLSPLGEAGLAQDILPELALARQAMSIHTEWAKTLPELTGVDTQHRFRPALDIAFSEKEVALGKSQVEWRGKEDGYRSEWLDGNQAREIVPAISEGVVGAAYTEGVADLDPYRLILALTQACESMGASIRHGEVIGMDQANGKVLTILTANDRIQCKSLVLAMGPWSG</sequence>
<dbReference type="InterPro" id="IPR036188">
    <property type="entry name" value="FAD/NAD-bd_sf"/>
</dbReference>
<reference evidence="3" key="1">
    <citation type="submission" date="2018-05" db="EMBL/GenBank/DDBJ databases">
        <authorList>
            <person name="Lanie J.A."/>
            <person name="Ng W.-L."/>
            <person name="Kazmierczak K.M."/>
            <person name="Andrzejewski T.M."/>
            <person name="Davidsen T.M."/>
            <person name="Wayne K.J."/>
            <person name="Tettelin H."/>
            <person name="Glass J.I."/>
            <person name="Rusch D."/>
            <person name="Podicherti R."/>
            <person name="Tsui H.-C.T."/>
            <person name="Winkler M.E."/>
        </authorList>
    </citation>
    <scope>NUCLEOTIDE SEQUENCE</scope>
</reference>
<dbReference type="Gene3D" id="3.30.9.10">
    <property type="entry name" value="D-Amino Acid Oxidase, subunit A, domain 2"/>
    <property type="match status" value="1"/>
</dbReference>
<keyword evidence="1" id="KW-0560">Oxidoreductase</keyword>
<dbReference type="GO" id="GO:0016491">
    <property type="term" value="F:oxidoreductase activity"/>
    <property type="evidence" value="ECO:0007669"/>
    <property type="project" value="UniProtKB-KW"/>
</dbReference>
<dbReference type="PANTHER" id="PTHR13847">
    <property type="entry name" value="SARCOSINE DEHYDROGENASE-RELATED"/>
    <property type="match status" value="1"/>
</dbReference>
<dbReference type="GO" id="GO:0005737">
    <property type="term" value="C:cytoplasm"/>
    <property type="evidence" value="ECO:0007669"/>
    <property type="project" value="TreeGrafter"/>
</dbReference>
<feature type="domain" description="FAD dependent oxidoreductase" evidence="2">
    <location>
        <begin position="8"/>
        <end position="217"/>
    </location>
</feature>
<dbReference type="Gene3D" id="3.50.50.60">
    <property type="entry name" value="FAD/NAD(P)-binding domain"/>
    <property type="match status" value="1"/>
</dbReference>
<name>A0A381Z827_9ZZZZ</name>
<dbReference type="PANTHER" id="PTHR13847:SF289">
    <property type="entry name" value="GLYCINE OXIDASE"/>
    <property type="match status" value="1"/>
</dbReference>
<dbReference type="AlphaFoldDB" id="A0A381Z827"/>
<gene>
    <name evidence="3" type="ORF">METZ01_LOCUS137771</name>
</gene>
<dbReference type="EMBL" id="UINC01020157">
    <property type="protein sequence ID" value="SVA84917.1"/>
    <property type="molecule type" value="Genomic_DNA"/>
</dbReference>
<feature type="non-terminal residue" evidence="3">
    <location>
        <position position="218"/>
    </location>
</feature>
<dbReference type="Pfam" id="PF01266">
    <property type="entry name" value="DAO"/>
    <property type="match status" value="1"/>
</dbReference>
<evidence type="ECO:0000313" key="3">
    <source>
        <dbReference type="EMBL" id="SVA84917.1"/>
    </source>
</evidence>
<evidence type="ECO:0000259" key="2">
    <source>
        <dbReference type="Pfam" id="PF01266"/>
    </source>
</evidence>
<accession>A0A381Z827</accession>
<protein>
    <recommendedName>
        <fullName evidence="2">FAD dependent oxidoreductase domain-containing protein</fullName>
    </recommendedName>
</protein>
<dbReference type="InterPro" id="IPR006076">
    <property type="entry name" value="FAD-dep_OxRdtase"/>
</dbReference>
<proteinExistence type="predicted"/>
<evidence type="ECO:0000256" key="1">
    <source>
        <dbReference type="ARBA" id="ARBA00023002"/>
    </source>
</evidence>
<dbReference type="SUPFAM" id="SSF51905">
    <property type="entry name" value="FAD/NAD(P)-binding domain"/>
    <property type="match status" value="1"/>
</dbReference>